<evidence type="ECO:0000313" key="1">
    <source>
        <dbReference type="EMBL" id="OGL86928.1"/>
    </source>
</evidence>
<dbReference type="AlphaFoldDB" id="A0A1F7V9Y7"/>
<evidence type="ECO:0000313" key="2">
    <source>
        <dbReference type="Proteomes" id="UP000176593"/>
    </source>
</evidence>
<sequence length="100" mass="11718">MRSLIICLLLSLLLVACRDRTESLSSCPEGMTQVIPNVCDDEIDTVYINIFEMHGRDLDNALWLKREWQKKFPKKHVISFSYSNAHQTMMLIVYEQRVAR</sequence>
<gene>
    <name evidence="1" type="ORF">A3I41_03165</name>
</gene>
<accession>A0A1F7V9Y7</accession>
<comment type="caution">
    <text evidence="1">The sequence shown here is derived from an EMBL/GenBank/DDBJ whole genome shotgun (WGS) entry which is preliminary data.</text>
</comment>
<organism evidence="1 2">
    <name type="scientific">Candidatus Uhrbacteria bacterium RIFCSPLOWO2_02_FULL_48_18</name>
    <dbReference type="NCBI Taxonomy" id="1802408"/>
    <lineage>
        <taxon>Bacteria</taxon>
        <taxon>Candidatus Uhriibacteriota</taxon>
    </lineage>
</organism>
<name>A0A1F7V9Y7_9BACT</name>
<dbReference type="EMBL" id="MGEQ01000003">
    <property type="protein sequence ID" value="OGL86928.1"/>
    <property type="molecule type" value="Genomic_DNA"/>
</dbReference>
<dbReference type="PROSITE" id="PS51257">
    <property type="entry name" value="PROKAR_LIPOPROTEIN"/>
    <property type="match status" value="1"/>
</dbReference>
<reference evidence="1 2" key="1">
    <citation type="journal article" date="2016" name="Nat. Commun.">
        <title>Thousands of microbial genomes shed light on interconnected biogeochemical processes in an aquifer system.</title>
        <authorList>
            <person name="Anantharaman K."/>
            <person name="Brown C.T."/>
            <person name="Hug L.A."/>
            <person name="Sharon I."/>
            <person name="Castelle C.J."/>
            <person name="Probst A.J."/>
            <person name="Thomas B.C."/>
            <person name="Singh A."/>
            <person name="Wilkins M.J."/>
            <person name="Karaoz U."/>
            <person name="Brodie E.L."/>
            <person name="Williams K.H."/>
            <person name="Hubbard S.S."/>
            <person name="Banfield J.F."/>
        </authorList>
    </citation>
    <scope>NUCLEOTIDE SEQUENCE [LARGE SCALE GENOMIC DNA]</scope>
</reference>
<dbReference type="Proteomes" id="UP000176593">
    <property type="component" value="Unassembled WGS sequence"/>
</dbReference>
<proteinExistence type="predicted"/>
<protein>
    <submittedName>
        <fullName evidence="1">Uncharacterized protein</fullName>
    </submittedName>
</protein>